<dbReference type="PANTHER" id="PTHR43190">
    <property type="entry name" value="N-ACETYL-D-GLUCOSAMINE KINASE"/>
    <property type="match status" value="1"/>
</dbReference>
<accession>A0A1I1N092</accession>
<protein>
    <submittedName>
        <fullName evidence="2">BadF-type ATPase</fullName>
    </submittedName>
</protein>
<proteinExistence type="predicted"/>
<dbReference type="OrthoDB" id="9772633at2"/>
<reference evidence="2 3" key="1">
    <citation type="submission" date="2016-10" db="EMBL/GenBank/DDBJ databases">
        <authorList>
            <person name="de Groot N.N."/>
        </authorList>
    </citation>
    <scope>NUCLEOTIDE SEQUENCE [LARGE SCALE GENOMIC DNA]</scope>
    <source>
        <strain evidence="2 3">DSM 12992</strain>
    </source>
</reference>
<evidence type="ECO:0000313" key="2">
    <source>
        <dbReference type="EMBL" id="SFC90766.1"/>
    </source>
</evidence>
<name>A0A1I1N092_9CLOT</name>
<sequence length="302" mass="33077">MFYIGVDGGGTKTKFTLMNDKEDVVGSIIKETCHYNEVGFDGLKNVFAEGLEELLKKCGITREKVSRACIGLAGYGELQSVKLKISEIIKDVFKEIEFSLFNDVQIAHAGALGGEDGIVIIAGTGSIGYSVNKGKSKRVGGWGYTIGDEGSAYWIGRKVIECFSKQADGRLEKGHLYSMLKEELNLTNDYELISFINKDIKASKGKTAQLAQICYKAAKLGDLNAKEIFNEAGKELANIINTLANEFTNTPINVSYIGGVFKSEKFIIEPIKKYIGDNIQLNKPKFEADIGACLLANKQKII</sequence>
<keyword evidence="3" id="KW-1185">Reference proteome</keyword>
<feature type="domain" description="ATPase BadF/BadG/BcrA/BcrD type" evidence="1">
    <location>
        <begin position="4"/>
        <end position="296"/>
    </location>
</feature>
<organism evidence="2 3">
    <name type="scientific">Clostridium uliginosum</name>
    <dbReference type="NCBI Taxonomy" id="119641"/>
    <lineage>
        <taxon>Bacteria</taxon>
        <taxon>Bacillati</taxon>
        <taxon>Bacillota</taxon>
        <taxon>Clostridia</taxon>
        <taxon>Eubacteriales</taxon>
        <taxon>Clostridiaceae</taxon>
        <taxon>Clostridium</taxon>
    </lineage>
</organism>
<dbReference type="InterPro" id="IPR052519">
    <property type="entry name" value="Euk-type_GlcNAc_Kinase"/>
</dbReference>
<dbReference type="InterPro" id="IPR043129">
    <property type="entry name" value="ATPase_NBD"/>
</dbReference>
<dbReference type="Gene3D" id="3.30.420.40">
    <property type="match status" value="2"/>
</dbReference>
<evidence type="ECO:0000259" key="1">
    <source>
        <dbReference type="Pfam" id="PF01869"/>
    </source>
</evidence>
<dbReference type="STRING" id="119641.SAMN05421842_11321"/>
<dbReference type="AlphaFoldDB" id="A0A1I1N092"/>
<dbReference type="RefSeq" id="WP_090091341.1">
    <property type="nucleotide sequence ID" value="NZ_FOMG01000013.1"/>
</dbReference>
<evidence type="ECO:0000313" key="3">
    <source>
        <dbReference type="Proteomes" id="UP000199263"/>
    </source>
</evidence>
<dbReference type="PANTHER" id="PTHR43190:SF3">
    <property type="entry name" value="N-ACETYL-D-GLUCOSAMINE KINASE"/>
    <property type="match status" value="1"/>
</dbReference>
<dbReference type="EMBL" id="FOMG01000013">
    <property type="protein sequence ID" value="SFC90766.1"/>
    <property type="molecule type" value="Genomic_DNA"/>
</dbReference>
<dbReference type="Proteomes" id="UP000199263">
    <property type="component" value="Unassembled WGS sequence"/>
</dbReference>
<dbReference type="Pfam" id="PF01869">
    <property type="entry name" value="BcrAD_BadFG"/>
    <property type="match status" value="1"/>
</dbReference>
<gene>
    <name evidence="2" type="ORF">SAMN05421842_11321</name>
</gene>
<dbReference type="CDD" id="cd24007">
    <property type="entry name" value="ASKHA_NBD_eukNAGK-like"/>
    <property type="match status" value="1"/>
</dbReference>
<dbReference type="SUPFAM" id="SSF53067">
    <property type="entry name" value="Actin-like ATPase domain"/>
    <property type="match status" value="2"/>
</dbReference>
<dbReference type="InterPro" id="IPR002731">
    <property type="entry name" value="ATPase_BadF"/>
</dbReference>